<name>A0A814SKA9_9BILA</name>
<reference evidence="2" key="1">
    <citation type="submission" date="2021-02" db="EMBL/GenBank/DDBJ databases">
        <authorList>
            <person name="Nowell W R."/>
        </authorList>
    </citation>
    <scope>NUCLEOTIDE SEQUENCE</scope>
</reference>
<comment type="caution">
    <text evidence="2">The sequence shown here is derived from an EMBL/GenBank/DDBJ whole genome shotgun (WGS) entry which is preliminary data.</text>
</comment>
<sequence length="290" mass="32518">MNAGCEAQCNGRFASPWSQTMVGYGNEDSYFALELNQNYRVKGYDRGDDFHSITIKSKQAVANAKSLIDPSLLQKYDDNEEGYIVSSPNGHKFILLNEDVERGNDPVICVSLNVSNLERSINYYTNFLKMKTANKTDDRVLLYYGFDQLAHSPANEKTASGFKLTNQCKLELVDIHKPIHRGTGYGRIAFCCPTDDISKIEQMMRSNNQGSIVIPQMELGGVVEIVVLGDPDGHEICFVGEERYIKACKTDDDALKKFSKGLEETKKYSVTDMKYDVGEDDKTGTHKAKE</sequence>
<dbReference type="Pfam" id="PF21701">
    <property type="entry name" value="GLOD4_C"/>
    <property type="match status" value="1"/>
</dbReference>
<dbReference type="OrthoDB" id="1545884at2759"/>
<dbReference type="Proteomes" id="UP000681722">
    <property type="component" value="Unassembled WGS sequence"/>
</dbReference>
<evidence type="ECO:0000259" key="1">
    <source>
        <dbReference type="PROSITE" id="PS51819"/>
    </source>
</evidence>
<dbReference type="SUPFAM" id="SSF54593">
    <property type="entry name" value="Glyoxalase/Bleomycin resistance protein/Dihydroxybiphenyl dioxygenase"/>
    <property type="match status" value="1"/>
</dbReference>
<dbReference type="Gene3D" id="3.10.180.10">
    <property type="entry name" value="2,3-Dihydroxybiphenyl 1,2-Dioxygenase, domain 1"/>
    <property type="match status" value="2"/>
</dbReference>
<dbReference type="AlphaFoldDB" id="A0A814SKA9"/>
<evidence type="ECO:0000313" key="3">
    <source>
        <dbReference type="EMBL" id="CAF3912132.1"/>
    </source>
</evidence>
<dbReference type="PANTHER" id="PTHR46466">
    <property type="entry name" value="GLYOXALASE DOMAIN-CONTAINING PROTEIN 4"/>
    <property type="match status" value="1"/>
</dbReference>
<organism evidence="2 4">
    <name type="scientific">Didymodactylos carnosus</name>
    <dbReference type="NCBI Taxonomy" id="1234261"/>
    <lineage>
        <taxon>Eukaryota</taxon>
        <taxon>Metazoa</taxon>
        <taxon>Spiralia</taxon>
        <taxon>Gnathifera</taxon>
        <taxon>Rotifera</taxon>
        <taxon>Eurotatoria</taxon>
        <taxon>Bdelloidea</taxon>
        <taxon>Philodinida</taxon>
        <taxon>Philodinidae</taxon>
        <taxon>Didymodactylos</taxon>
    </lineage>
</organism>
<dbReference type="PROSITE" id="PS51819">
    <property type="entry name" value="VOC"/>
    <property type="match status" value="1"/>
</dbReference>
<dbReference type="Proteomes" id="UP000663829">
    <property type="component" value="Unassembled WGS sequence"/>
</dbReference>
<dbReference type="EMBL" id="CAJOBC010006825">
    <property type="protein sequence ID" value="CAF3912132.1"/>
    <property type="molecule type" value="Genomic_DNA"/>
</dbReference>
<feature type="domain" description="VOC" evidence="1">
    <location>
        <begin position="106"/>
        <end position="241"/>
    </location>
</feature>
<keyword evidence="4" id="KW-1185">Reference proteome</keyword>
<proteinExistence type="predicted"/>
<protein>
    <recommendedName>
        <fullName evidence="1">VOC domain-containing protein</fullName>
    </recommendedName>
</protein>
<evidence type="ECO:0000313" key="2">
    <source>
        <dbReference type="EMBL" id="CAF1148573.1"/>
    </source>
</evidence>
<gene>
    <name evidence="2" type="ORF">GPM918_LOCUS21059</name>
    <name evidence="3" type="ORF">SRO942_LOCUS21056</name>
</gene>
<dbReference type="InterPro" id="IPR043193">
    <property type="entry name" value="GLOD4"/>
</dbReference>
<dbReference type="InterPro" id="IPR037523">
    <property type="entry name" value="VOC_core"/>
</dbReference>
<dbReference type="EMBL" id="CAJNOQ010006825">
    <property type="protein sequence ID" value="CAF1148573.1"/>
    <property type="molecule type" value="Genomic_DNA"/>
</dbReference>
<dbReference type="PANTHER" id="PTHR46466:SF1">
    <property type="entry name" value="GLYOXALASE DOMAIN-CONTAINING PROTEIN 4"/>
    <property type="match status" value="1"/>
</dbReference>
<accession>A0A814SKA9</accession>
<evidence type="ECO:0000313" key="4">
    <source>
        <dbReference type="Proteomes" id="UP000663829"/>
    </source>
</evidence>
<dbReference type="InterPro" id="IPR029068">
    <property type="entry name" value="Glyas_Bleomycin-R_OHBP_Dase"/>
</dbReference>